<sequence>MNERPLRSECDEFSAAYEAGITSVCRRYDDQTPEVTLASESARLDVLAAVLRRDSMAAPGAARMSDDERAIMLEILADTASVVRRLAQLNEAYVTRLQSRDSARPPQL</sequence>
<dbReference type="GeneID" id="93128631"/>
<dbReference type="RefSeq" id="WP_123806821.1">
    <property type="nucleotide sequence ID" value="NZ_CABVPR010000014.1"/>
</dbReference>
<reference evidence="1 2" key="1">
    <citation type="submission" date="2021-02" db="EMBL/GenBank/DDBJ databases">
        <title>FDA dAtabase for Regulatory Grade micrObial Sequences (FDA-ARGOS): Supporting development and validation of Infectious Disease Dx tests.</title>
        <authorList>
            <person name="Minogue T."/>
            <person name="Wolcott M."/>
            <person name="Wasieloski L."/>
            <person name="Aguilar W."/>
            <person name="Moore D."/>
            <person name="Jaissle J."/>
            <person name="Tallon L."/>
            <person name="Sadzewicz L."/>
            <person name="Zhao X."/>
            <person name="Boylan J."/>
            <person name="Ott S."/>
            <person name="Bowen H."/>
            <person name="Vavikolanu K."/>
            <person name="Mehta A."/>
            <person name="Aluvathingal J."/>
            <person name="Nadendla S."/>
            <person name="Yan Y."/>
            <person name="Sichtig H."/>
        </authorList>
    </citation>
    <scope>NUCLEOTIDE SEQUENCE [LARGE SCALE GENOMIC DNA]</scope>
    <source>
        <strain evidence="1 2">FDAARGOS_1272</strain>
    </source>
</reference>
<name>A0A892I6K1_9BURK</name>
<dbReference type="AlphaFoldDB" id="A0A892I6K1"/>
<keyword evidence="2" id="KW-1185">Reference proteome</keyword>
<evidence type="ECO:0000313" key="2">
    <source>
        <dbReference type="Proteomes" id="UP000625568"/>
    </source>
</evidence>
<protein>
    <submittedName>
        <fullName evidence="1">Uncharacterized protein</fullName>
    </submittedName>
</protein>
<organism evidence="1 2">
    <name type="scientific">Burkholderia dolosa</name>
    <dbReference type="NCBI Taxonomy" id="152500"/>
    <lineage>
        <taxon>Bacteria</taxon>
        <taxon>Pseudomonadati</taxon>
        <taxon>Pseudomonadota</taxon>
        <taxon>Betaproteobacteria</taxon>
        <taxon>Burkholderiales</taxon>
        <taxon>Burkholderiaceae</taxon>
        <taxon>Burkholderia</taxon>
        <taxon>Burkholderia cepacia complex</taxon>
    </lineage>
</organism>
<proteinExistence type="predicted"/>
<evidence type="ECO:0000313" key="1">
    <source>
        <dbReference type="EMBL" id="QRO77778.1"/>
    </source>
</evidence>
<gene>
    <name evidence="1" type="ORF">I6K02_02355</name>
</gene>
<dbReference type="EMBL" id="CP069482">
    <property type="protein sequence ID" value="QRO77778.1"/>
    <property type="molecule type" value="Genomic_DNA"/>
</dbReference>
<dbReference type="Proteomes" id="UP000625568">
    <property type="component" value="Chromosome 1"/>
</dbReference>
<accession>A0A892I6K1</accession>